<protein>
    <recommendedName>
        <fullName evidence="4">DUF2938 domain-containing protein</fullName>
    </recommendedName>
</protein>
<dbReference type="Proteomes" id="UP000681317">
    <property type="component" value="Chromosome"/>
</dbReference>
<sequence length="147" mass="15288">MPWVVSAGLLAGAFDIAYAIGLVLSQGRSPARMLQAIASGVLGKPAFEGGLPIAAFGLACHLAIAVGMAFVYYAAAQRWRFLVEHIVASAAAFGVGSWMAMQYVIVPASAAPFVLPADPASIARSLFAHVVLVGLPIAWIVRRALRG</sequence>
<organism evidence="2 3">
    <name type="scientific">Noviluteimonas caseinilytica</name>
    <dbReference type="NCBI Taxonomy" id="2675101"/>
    <lineage>
        <taxon>Bacteria</taxon>
        <taxon>Pseudomonadati</taxon>
        <taxon>Pseudomonadota</taxon>
        <taxon>Gammaproteobacteria</taxon>
        <taxon>Lysobacterales</taxon>
        <taxon>Lysobacteraceae</taxon>
        <taxon>Noviluteimonas</taxon>
    </lineage>
</organism>
<evidence type="ECO:0000256" key="1">
    <source>
        <dbReference type="SAM" id="Phobius"/>
    </source>
</evidence>
<keyword evidence="1" id="KW-1133">Transmembrane helix</keyword>
<feature type="transmembrane region" description="Helical" evidence="1">
    <location>
        <begin position="126"/>
        <end position="145"/>
    </location>
</feature>
<keyword evidence="1" id="KW-0472">Membrane</keyword>
<dbReference type="EMBL" id="AP024545">
    <property type="protein sequence ID" value="BCT93170.1"/>
    <property type="molecule type" value="Genomic_DNA"/>
</dbReference>
<feature type="transmembrane region" description="Helical" evidence="1">
    <location>
        <begin position="86"/>
        <end position="106"/>
    </location>
</feature>
<evidence type="ECO:0000313" key="3">
    <source>
        <dbReference type="Proteomes" id="UP000681317"/>
    </source>
</evidence>
<name>A0ABN6FU82_9GAMM</name>
<evidence type="ECO:0000313" key="2">
    <source>
        <dbReference type="EMBL" id="BCT93170.1"/>
    </source>
</evidence>
<keyword evidence="1" id="KW-0812">Transmembrane</keyword>
<accession>A0ABN6FU82</accession>
<keyword evidence="3" id="KW-1185">Reference proteome</keyword>
<proteinExistence type="predicted"/>
<feature type="transmembrane region" description="Helical" evidence="1">
    <location>
        <begin position="53"/>
        <end position="74"/>
    </location>
</feature>
<evidence type="ECO:0008006" key="4">
    <source>
        <dbReference type="Google" id="ProtNLM"/>
    </source>
</evidence>
<reference evidence="2 3" key="1">
    <citation type="submission" date="2021-03" db="EMBL/GenBank/DDBJ databases">
        <title>Complete Genome Sequences of Two Lysobacter Strains Isolated from Sea Water (Lysobacter caseinilyticus) and Soil (Lysobacter helvus) in South Korea.</title>
        <authorList>
            <person name="Watanabe Y."/>
            <person name="Arakawa K."/>
        </authorList>
    </citation>
    <scope>NUCLEOTIDE SEQUENCE [LARGE SCALE GENOMIC DNA]</scope>
    <source>
        <strain evidence="2 3">KVB24</strain>
    </source>
</reference>
<gene>
    <name evidence="2" type="ORF">LYSCAS_21940</name>
</gene>